<dbReference type="GO" id="GO:0046872">
    <property type="term" value="F:metal ion binding"/>
    <property type="evidence" value="ECO:0007669"/>
    <property type="project" value="UniProtKB-KW"/>
</dbReference>
<feature type="compositionally biased region" description="Acidic residues" evidence="12">
    <location>
        <begin position="248"/>
        <end position="260"/>
    </location>
</feature>
<dbReference type="Pfam" id="PF09079">
    <property type="entry name" value="WHD_Cdc6"/>
    <property type="match status" value="1"/>
</dbReference>
<keyword evidence="4 11" id="KW-0235">DNA replication</keyword>
<dbReference type="GO" id="GO:0003682">
    <property type="term" value="F:chromatin binding"/>
    <property type="evidence" value="ECO:0007669"/>
    <property type="project" value="InterPro"/>
</dbReference>
<keyword evidence="15" id="KW-1185">Reference proteome</keyword>
<dbReference type="GO" id="GO:0003688">
    <property type="term" value="F:DNA replication origin binding"/>
    <property type="evidence" value="ECO:0007669"/>
    <property type="project" value="TreeGrafter"/>
</dbReference>
<comment type="caution">
    <text evidence="14">The sequence shown here is derived from an EMBL/GenBank/DDBJ whole genome shotgun (WGS) entry which is preliminary data.</text>
</comment>
<dbReference type="Gene3D" id="1.10.8.60">
    <property type="match status" value="1"/>
</dbReference>
<keyword evidence="6 11" id="KW-0547">Nucleotide-binding</keyword>
<evidence type="ECO:0000313" key="15">
    <source>
        <dbReference type="Proteomes" id="UP001212152"/>
    </source>
</evidence>
<dbReference type="GO" id="GO:0006270">
    <property type="term" value="P:DNA replication initiation"/>
    <property type="evidence" value="ECO:0007669"/>
    <property type="project" value="TreeGrafter"/>
</dbReference>
<evidence type="ECO:0000256" key="7">
    <source>
        <dbReference type="ARBA" id="ARBA00022840"/>
    </source>
</evidence>
<dbReference type="SUPFAM" id="SSF52540">
    <property type="entry name" value="P-loop containing nucleoside triphosphate hydrolases"/>
    <property type="match status" value="1"/>
</dbReference>
<evidence type="ECO:0000256" key="10">
    <source>
        <dbReference type="ARBA" id="ARBA00023242"/>
    </source>
</evidence>
<feature type="region of interest" description="Disordered" evidence="12">
    <location>
        <begin position="225"/>
        <end position="359"/>
    </location>
</feature>
<evidence type="ECO:0000256" key="12">
    <source>
        <dbReference type="SAM" id="MobiDB-lite"/>
    </source>
</evidence>
<sequence>MLGTAGGRGGWPAADVYEFIGAPLTRTVDELAPSSEAATPTRRTTRGLKAAGFDNSVHYIGFRKNGMEYRLNDCVYMETDEQEQPYKGKIMTCYRDERGEDKIRVRWLYTAEDAKKSRSTKKKVLPTDPNEIFYSNESDPTEIENVIGRFEVLPKDEFDKKFPDGKPAISDAGSVTYFCRRVWEERQDRLGLPVPWQTFVDNADLVVQVSDPFVVSSARKRKIPSAIPTAMKKPRIMRPPRQDISKDDENEDDRDSDNNIEGENFAPLDDGDNSEHSDSEDEDEAHSDDDSDAVPRKRRRMKGSPKRKPPRKRPAPRTPTGRKSRVMAGTPSKRSPRYTPSRRSKLPATPLPSRLHGFTSPASEYDRALERLHVANLPDALPCREMEFAEIYGHVESAIEDGSGSCIYIAGVPGIGKTATVHAVMRNLQDAMDEEEISPFQFVEINGMKLTEPAQAYSILWKALTGNKVSAAHAGHLLEKRFQSGGPNRQPVVVLMDELDLLVTKNQQVMYNFFNWPNLPNSRLIVLAVANTMDLPERVLTNRVSSRLGLIRIQFEPYTHSQLLEIVQSRLEGVQCFEKDAIELCARKIGAVSGDARRALDICRRGVELLEQSLRTAEAENRPTDKKLVTMSVIDRAVKEMFAQPAVQSVARASTHQRIFLIAVLKVVRRLGTASVEFADVADEHLKLCTLGGMAAPRNCDIVKVCEELGVARLLITEANRAGDRRQRLQVAGAVEDVVTAVRNAGESWLANLCEG</sequence>
<evidence type="ECO:0000256" key="8">
    <source>
        <dbReference type="ARBA" id="ARBA00022842"/>
    </source>
</evidence>
<dbReference type="CDD" id="cd00009">
    <property type="entry name" value="AAA"/>
    <property type="match status" value="1"/>
</dbReference>
<dbReference type="GO" id="GO:0033314">
    <property type="term" value="P:mitotic DNA replication checkpoint signaling"/>
    <property type="evidence" value="ECO:0007669"/>
    <property type="project" value="TreeGrafter"/>
</dbReference>
<dbReference type="AlphaFoldDB" id="A0AAD5TF27"/>
<evidence type="ECO:0000256" key="3">
    <source>
        <dbReference type="ARBA" id="ARBA00019081"/>
    </source>
</evidence>
<keyword evidence="8" id="KW-0460">Magnesium</keyword>
<evidence type="ECO:0000259" key="13">
    <source>
        <dbReference type="PROSITE" id="PS51038"/>
    </source>
</evidence>
<dbReference type="PROSITE" id="PS51038">
    <property type="entry name" value="BAH"/>
    <property type="match status" value="1"/>
</dbReference>
<feature type="compositionally biased region" description="Basic residues" evidence="12">
    <location>
        <begin position="296"/>
        <end position="325"/>
    </location>
</feature>
<dbReference type="GO" id="GO:0005664">
    <property type="term" value="C:nuclear origin of replication recognition complex"/>
    <property type="evidence" value="ECO:0007669"/>
    <property type="project" value="TreeGrafter"/>
</dbReference>
<keyword evidence="10 11" id="KW-0539">Nucleus</keyword>
<keyword evidence="7 11" id="KW-0067">ATP-binding</keyword>
<evidence type="ECO:0000256" key="1">
    <source>
        <dbReference type="ARBA" id="ARBA00004123"/>
    </source>
</evidence>
<dbReference type="InterPro" id="IPR050311">
    <property type="entry name" value="ORC1/CDC6"/>
</dbReference>
<feature type="compositionally biased region" description="Acidic residues" evidence="12">
    <location>
        <begin position="278"/>
        <end position="292"/>
    </location>
</feature>
<dbReference type="InterPro" id="IPR001025">
    <property type="entry name" value="BAH_dom"/>
</dbReference>
<evidence type="ECO:0000256" key="2">
    <source>
        <dbReference type="ARBA" id="ARBA00008398"/>
    </source>
</evidence>
<dbReference type="EMBL" id="JADGJQ010000093">
    <property type="protein sequence ID" value="KAJ3170831.1"/>
    <property type="molecule type" value="Genomic_DNA"/>
</dbReference>
<comment type="subunit">
    <text evidence="11">ORC is composed of six subunits.</text>
</comment>
<dbReference type="Pfam" id="PF00004">
    <property type="entry name" value="AAA"/>
    <property type="match status" value="1"/>
</dbReference>
<dbReference type="FunFam" id="1.10.8.60:FF:000062">
    <property type="entry name" value="Origin recognition complex subunit 1"/>
    <property type="match status" value="1"/>
</dbReference>
<dbReference type="Pfam" id="PF01426">
    <property type="entry name" value="BAH"/>
    <property type="match status" value="1"/>
</dbReference>
<dbReference type="PANTHER" id="PTHR10763">
    <property type="entry name" value="CELL DIVISION CONTROL PROTEIN 6-RELATED"/>
    <property type="match status" value="1"/>
</dbReference>
<reference evidence="14" key="1">
    <citation type="submission" date="2020-05" db="EMBL/GenBank/DDBJ databases">
        <title>Phylogenomic resolution of chytrid fungi.</title>
        <authorList>
            <person name="Stajich J.E."/>
            <person name="Amses K."/>
            <person name="Simmons R."/>
            <person name="Seto K."/>
            <person name="Myers J."/>
            <person name="Bonds A."/>
            <person name="Quandt C.A."/>
            <person name="Barry K."/>
            <person name="Liu P."/>
            <person name="Grigoriev I."/>
            <person name="Longcore J.E."/>
            <person name="James T.Y."/>
        </authorList>
    </citation>
    <scope>NUCLEOTIDE SEQUENCE</scope>
    <source>
        <strain evidence="14">JEL0379</strain>
    </source>
</reference>
<comment type="subcellular location">
    <subcellularLocation>
        <location evidence="1 11">Nucleus</location>
    </subcellularLocation>
</comment>
<keyword evidence="9 11" id="KW-0238">DNA-binding</keyword>
<dbReference type="InterPro" id="IPR054425">
    <property type="entry name" value="Cdc6_ORC1-like_ATPase_lid"/>
</dbReference>
<name>A0AAD5TF27_9FUNG</name>
<organism evidence="14 15">
    <name type="scientific">Geranomyces variabilis</name>
    <dbReference type="NCBI Taxonomy" id="109894"/>
    <lineage>
        <taxon>Eukaryota</taxon>
        <taxon>Fungi</taxon>
        <taxon>Fungi incertae sedis</taxon>
        <taxon>Chytridiomycota</taxon>
        <taxon>Chytridiomycota incertae sedis</taxon>
        <taxon>Chytridiomycetes</taxon>
        <taxon>Spizellomycetales</taxon>
        <taxon>Powellomycetaceae</taxon>
        <taxon>Geranomyces</taxon>
    </lineage>
</organism>
<feature type="domain" description="BAH" evidence="13">
    <location>
        <begin position="67"/>
        <end position="194"/>
    </location>
</feature>
<dbReference type="InterPro" id="IPR003593">
    <property type="entry name" value="AAA+_ATPase"/>
</dbReference>
<dbReference type="Pfam" id="PF22606">
    <property type="entry name" value="Cdc6-ORC-like_ATPase_lid"/>
    <property type="match status" value="1"/>
</dbReference>
<dbReference type="InterPro" id="IPR003959">
    <property type="entry name" value="ATPase_AAA_core"/>
</dbReference>
<protein>
    <recommendedName>
        <fullName evidence="3 11">Origin recognition complex subunit 1</fullName>
    </recommendedName>
</protein>
<proteinExistence type="inferred from homology"/>
<accession>A0AAD5TF27</accession>
<evidence type="ECO:0000256" key="5">
    <source>
        <dbReference type="ARBA" id="ARBA00022723"/>
    </source>
</evidence>
<feature type="compositionally biased region" description="Basic residues" evidence="12">
    <location>
        <begin position="334"/>
        <end position="345"/>
    </location>
</feature>
<comment type="similarity">
    <text evidence="2 11">Belongs to the ORC1 family.</text>
</comment>
<dbReference type="InterPro" id="IPR027417">
    <property type="entry name" value="P-loop_NTPase"/>
</dbReference>
<keyword evidence="5" id="KW-0479">Metal-binding</keyword>
<comment type="function">
    <text evidence="11">Component of the origin recognition complex (ORC) that binds origins of replication. DNA-binding is ATP-dependent, however specific DNA sequences that define origins of replication have not been identified so far. ORC is required to assemble the pre-replication complex necessary to initiate DNA replication.</text>
</comment>
<dbReference type="Proteomes" id="UP001212152">
    <property type="component" value="Unassembled WGS sequence"/>
</dbReference>
<gene>
    <name evidence="14" type="primary">ORC1</name>
    <name evidence="14" type="ORF">HDU87_008716</name>
</gene>
<dbReference type="PANTHER" id="PTHR10763:SF23">
    <property type="entry name" value="ORIGIN RECOGNITION COMPLEX SUBUNIT 1"/>
    <property type="match status" value="1"/>
</dbReference>
<dbReference type="SMART" id="SM00382">
    <property type="entry name" value="AAA"/>
    <property type="match status" value="1"/>
</dbReference>
<dbReference type="InterPro" id="IPR015163">
    <property type="entry name" value="Cdc6_C"/>
</dbReference>
<dbReference type="SMART" id="SM00439">
    <property type="entry name" value="BAH"/>
    <property type="match status" value="1"/>
</dbReference>
<evidence type="ECO:0000256" key="9">
    <source>
        <dbReference type="ARBA" id="ARBA00023125"/>
    </source>
</evidence>
<dbReference type="Gene3D" id="3.40.50.300">
    <property type="entry name" value="P-loop containing nucleotide triphosphate hydrolases"/>
    <property type="match status" value="1"/>
</dbReference>
<evidence type="ECO:0000256" key="4">
    <source>
        <dbReference type="ARBA" id="ARBA00022705"/>
    </source>
</evidence>
<dbReference type="Gene3D" id="2.30.30.490">
    <property type="match status" value="1"/>
</dbReference>
<evidence type="ECO:0000256" key="11">
    <source>
        <dbReference type="RuleBase" id="RU365058"/>
    </source>
</evidence>
<evidence type="ECO:0000256" key="6">
    <source>
        <dbReference type="ARBA" id="ARBA00022741"/>
    </source>
</evidence>
<dbReference type="GO" id="GO:0005524">
    <property type="term" value="F:ATP binding"/>
    <property type="evidence" value="ECO:0007669"/>
    <property type="project" value="UniProtKB-KW"/>
</dbReference>
<dbReference type="FunFam" id="3.40.50.300:FF:000199">
    <property type="entry name" value="Origin recognition complex subunit 1"/>
    <property type="match status" value="1"/>
</dbReference>
<dbReference type="InterPro" id="IPR043151">
    <property type="entry name" value="BAH_sf"/>
</dbReference>
<dbReference type="GO" id="GO:0016887">
    <property type="term" value="F:ATP hydrolysis activity"/>
    <property type="evidence" value="ECO:0007669"/>
    <property type="project" value="InterPro"/>
</dbReference>
<evidence type="ECO:0000313" key="14">
    <source>
        <dbReference type="EMBL" id="KAJ3170831.1"/>
    </source>
</evidence>